<feature type="transmembrane region" description="Helical" evidence="1">
    <location>
        <begin position="115"/>
        <end position="137"/>
    </location>
</feature>
<dbReference type="PANTHER" id="PTHR37305:SF1">
    <property type="entry name" value="MEMBRANE PROTEIN"/>
    <property type="match status" value="1"/>
</dbReference>
<dbReference type="RefSeq" id="WP_060777694.1">
    <property type="nucleotide sequence ID" value="NZ_CAJHLF010000001.1"/>
</dbReference>
<dbReference type="KEGG" id="aun:AWM73_01135"/>
<reference evidence="3 4" key="1">
    <citation type="submission" date="2020-12" db="EMBL/GenBank/DDBJ databases">
        <title>FDA dAtabase for Regulatory Grade micrObial Sequences (FDA-ARGOS): Supporting development and validation of Infectious Disease Dx tests.</title>
        <authorList>
            <person name="Sproer C."/>
            <person name="Gronow S."/>
            <person name="Severitt S."/>
            <person name="Schroder I."/>
            <person name="Tallon L."/>
            <person name="Sadzewicz L."/>
            <person name="Zhao X."/>
            <person name="Boylan J."/>
            <person name="Ott S."/>
            <person name="Bowen H."/>
            <person name="Vavikolanu K."/>
            <person name="Mehta A."/>
            <person name="Aluvathingal J."/>
            <person name="Nadendla S."/>
            <person name="Lowell S."/>
            <person name="Myers T."/>
            <person name="Yan Y."/>
            <person name="Sichtig H."/>
        </authorList>
    </citation>
    <scope>NUCLEOTIDE SEQUENCE [LARGE SCALE GENOMIC DNA]</scope>
    <source>
        <strain evidence="3 4">FDAARGOS_911</strain>
    </source>
</reference>
<keyword evidence="5" id="KW-1185">Reference proteome</keyword>
<feature type="transmembrane region" description="Helical" evidence="1">
    <location>
        <begin position="66"/>
        <end position="88"/>
    </location>
</feature>
<dbReference type="EMBL" id="CP065662">
    <property type="protein sequence ID" value="QPS01478.1"/>
    <property type="molecule type" value="Genomic_DNA"/>
</dbReference>
<evidence type="ECO:0000313" key="2">
    <source>
        <dbReference type="EMBL" id="MCY3053295.1"/>
    </source>
</evidence>
<accession>A0A120I9K5</accession>
<dbReference type="AlphaFoldDB" id="A0A120I9K5"/>
<dbReference type="Proteomes" id="UP001069145">
    <property type="component" value="Unassembled WGS sequence"/>
</dbReference>
<evidence type="ECO:0000313" key="3">
    <source>
        <dbReference type="EMBL" id="QPS01478.1"/>
    </source>
</evidence>
<proteinExistence type="predicted"/>
<name>A0A120I9K5_9LACT</name>
<feature type="transmembrane region" description="Helical" evidence="1">
    <location>
        <begin position="157"/>
        <end position="177"/>
    </location>
</feature>
<gene>
    <name evidence="3" type="ORF">I6G68_08920</name>
    <name evidence="2" type="ORF">ODY43_04745</name>
</gene>
<feature type="transmembrane region" description="Helical" evidence="1">
    <location>
        <begin position="184"/>
        <end position="204"/>
    </location>
</feature>
<dbReference type="OrthoDB" id="3230233at2"/>
<evidence type="ECO:0000256" key="1">
    <source>
        <dbReference type="SAM" id="Phobius"/>
    </source>
</evidence>
<evidence type="ECO:0000313" key="4">
    <source>
        <dbReference type="Proteomes" id="UP000594771"/>
    </source>
</evidence>
<organism evidence="3 4">
    <name type="scientific">Aerococcus urinae</name>
    <dbReference type="NCBI Taxonomy" id="1376"/>
    <lineage>
        <taxon>Bacteria</taxon>
        <taxon>Bacillati</taxon>
        <taxon>Bacillota</taxon>
        <taxon>Bacilli</taxon>
        <taxon>Lactobacillales</taxon>
        <taxon>Aerococcaceae</taxon>
        <taxon>Aerococcus</taxon>
    </lineage>
</organism>
<protein>
    <submittedName>
        <fullName evidence="3">ABC transporter permease</fullName>
    </submittedName>
</protein>
<sequence length="259" mass="29455">MLRADFYRLFHSKGFYITQLVLILVVAFCVWDKGVFSMTVSEQNAQEIAQRTDLIREMAWTSHQAVMAMSTMAAFLIYFSLPLFYMTVGADLNSGTLKNIISSGMPRTHYFFSKYCVFLMVTALQFIFYYGTTYLVAGFTNGFDALSLEWLSDFIRVFLVQYLSLQGVFAVTMLVIFLTLSNVWSILATIVVPLVLTVVQIAYFTENKIFAYLNFQSMLNQAGALTLDSEFFLEFTPLALLVIAACLLIALVSFKQRDF</sequence>
<dbReference type="GeneID" id="35768488"/>
<dbReference type="PANTHER" id="PTHR37305">
    <property type="entry name" value="INTEGRAL MEMBRANE PROTEIN-RELATED"/>
    <property type="match status" value="1"/>
</dbReference>
<feature type="transmembrane region" description="Helical" evidence="1">
    <location>
        <begin position="12"/>
        <end position="31"/>
    </location>
</feature>
<evidence type="ECO:0000313" key="5">
    <source>
        <dbReference type="Proteomes" id="UP001069145"/>
    </source>
</evidence>
<dbReference type="EMBL" id="JAOTML010000004">
    <property type="protein sequence ID" value="MCY3053295.1"/>
    <property type="molecule type" value="Genomic_DNA"/>
</dbReference>
<keyword evidence="1" id="KW-0472">Membrane</keyword>
<keyword evidence="1" id="KW-0812">Transmembrane</keyword>
<reference evidence="2" key="2">
    <citation type="submission" date="2022-09" db="EMBL/GenBank/DDBJ databases">
        <title>Aerococcus urinae taxonomy study.</title>
        <authorList>
            <person name="Christensen J."/>
            <person name="Senneby E."/>
        </authorList>
    </citation>
    <scope>NUCLEOTIDE SEQUENCE</scope>
    <source>
        <strain evidence="2">NLD-066-U95</strain>
    </source>
</reference>
<feature type="transmembrane region" description="Helical" evidence="1">
    <location>
        <begin position="235"/>
        <end position="254"/>
    </location>
</feature>
<keyword evidence="1" id="KW-1133">Transmembrane helix</keyword>
<dbReference type="Proteomes" id="UP000594771">
    <property type="component" value="Chromosome"/>
</dbReference>